<dbReference type="Proteomes" id="UP000033423">
    <property type="component" value="Unassembled WGS sequence"/>
</dbReference>
<evidence type="ECO:0000313" key="4">
    <source>
        <dbReference type="EMBL" id="KJU81452.1"/>
    </source>
</evidence>
<organism evidence="4 5">
    <name type="scientific">Candidatus Magnetobacterium bavaricum</name>
    <dbReference type="NCBI Taxonomy" id="29290"/>
    <lineage>
        <taxon>Bacteria</taxon>
        <taxon>Pseudomonadati</taxon>
        <taxon>Nitrospirota</taxon>
        <taxon>Thermodesulfovibrionia</taxon>
        <taxon>Thermodesulfovibrionales</taxon>
        <taxon>Candidatus Magnetobacteriaceae</taxon>
        <taxon>Candidatus Magnetobacterium</taxon>
    </lineage>
</organism>
<evidence type="ECO:0000256" key="1">
    <source>
        <dbReference type="ARBA" id="ARBA00022729"/>
    </source>
</evidence>
<evidence type="ECO:0000313" key="5">
    <source>
        <dbReference type="Proteomes" id="UP000033423"/>
    </source>
</evidence>
<evidence type="ECO:0000256" key="2">
    <source>
        <dbReference type="SAM" id="SignalP"/>
    </source>
</evidence>
<name>A0A0F3GHZ9_9BACT</name>
<evidence type="ECO:0000259" key="3">
    <source>
        <dbReference type="PROSITE" id="PS50862"/>
    </source>
</evidence>
<feature type="signal peptide" evidence="2">
    <location>
        <begin position="1"/>
        <end position="24"/>
    </location>
</feature>
<dbReference type="InterPro" id="IPR006195">
    <property type="entry name" value="aa-tRNA-synth_II"/>
</dbReference>
<dbReference type="EMBL" id="LACI01002688">
    <property type="protein sequence ID" value="KJU81452.1"/>
    <property type="molecule type" value="Genomic_DNA"/>
</dbReference>
<dbReference type="Pfam" id="PF13505">
    <property type="entry name" value="OMP_b-brl"/>
    <property type="match status" value="1"/>
</dbReference>
<keyword evidence="5" id="KW-1185">Reference proteome</keyword>
<sequence length="260" mass="28870">MKRTFLILMLVMLSVVGVFQYAGAADEGRTPFYVGAAIGPNWRATADDPASLTTFNKPGFAFDLVMGVRLEGVDNKLLQNLRFELEYSKQYNKIDMLELHPLGNLREKGSGYIDVESYAVVTYYDFPIRKLSPSTTGFLSHLSPYVGLGLGFNRSILRNLSSASLNALANTPISQGGLGGDGTGYHLYYTTDFVFGISPRFGVTYELSKHLEVSLGAKYMASNHVYVDAYGSYHIPPEYVSVNKPNVNYWDTQLGIKYNF</sequence>
<gene>
    <name evidence="4" type="ORF">MBAV_006351</name>
</gene>
<feature type="domain" description="Aminoacyl-transfer RNA synthetases class-II family profile" evidence="3">
    <location>
        <begin position="1"/>
        <end position="172"/>
    </location>
</feature>
<dbReference type="AlphaFoldDB" id="A0A0F3GHZ9"/>
<dbReference type="SUPFAM" id="SSF56925">
    <property type="entry name" value="OMPA-like"/>
    <property type="match status" value="1"/>
</dbReference>
<comment type="caution">
    <text evidence="4">The sequence shown here is derived from an EMBL/GenBank/DDBJ whole genome shotgun (WGS) entry which is preliminary data.</text>
</comment>
<dbReference type="InterPro" id="IPR011250">
    <property type="entry name" value="OMP/PagP_B-barrel"/>
</dbReference>
<proteinExistence type="predicted"/>
<reference evidence="4 5" key="1">
    <citation type="submission" date="2015-02" db="EMBL/GenBank/DDBJ databases">
        <title>Single-cell genomics of uncultivated deep-branching MTB reveals a conserved set of magnetosome genes.</title>
        <authorList>
            <person name="Kolinko S."/>
            <person name="Richter M."/>
            <person name="Glockner F.O."/>
            <person name="Brachmann A."/>
            <person name="Schuler D."/>
        </authorList>
    </citation>
    <scope>NUCLEOTIDE SEQUENCE [LARGE SCALE GENOMIC DNA]</scope>
    <source>
        <strain evidence="4">TM-1</strain>
    </source>
</reference>
<feature type="chain" id="PRO_5002460902" evidence="2">
    <location>
        <begin position="25"/>
        <end position="260"/>
    </location>
</feature>
<accession>A0A0F3GHZ9</accession>
<dbReference type="Gene3D" id="2.40.160.20">
    <property type="match status" value="1"/>
</dbReference>
<keyword evidence="1 2" id="KW-0732">Signal</keyword>
<dbReference type="InterPro" id="IPR027385">
    <property type="entry name" value="Beta-barrel_OMP"/>
</dbReference>
<dbReference type="PROSITE" id="PS50862">
    <property type="entry name" value="AA_TRNA_LIGASE_II"/>
    <property type="match status" value="1"/>
</dbReference>
<protein>
    <submittedName>
        <fullName evidence="4">Secreted protein</fullName>
    </submittedName>
</protein>